<evidence type="ECO:0000256" key="1">
    <source>
        <dbReference type="ARBA" id="ARBA00022722"/>
    </source>
</evidence>
<comment type="subunit">
    <text evidence="10">Heterotrimer of RecB, RecC and RecD. All subunits contribute to DNA-binding.</text>
</comment>
<keyword evidence="5 10" id="KW-0347">Helicase</keyword>
<evidence type="ECO:0000256" key="8">
    <source>
        <dbReference type="ARBA" id="ARBA00023125"/>
    </source>
</evidence>
<evidence type="ECO:0000256" key="10">
    <source>
        <dbReference type="HAMAP-Rule" id="MF_01486"/>
    </source>
</evidence>
<dbReference type="NCBIfam" id="TIGR01450">
    <property type="entry name" value="recC"/>
    <property type="match status" value="1"/>
</dbReference>
<keyword evidence="7 10" id="KW-0067">ATP-binding</keyword>
<reference evidence="12 13" key="1">
    <citation type="submission" date="2006-01" db="EMBL/GenBank/DDBJ databases">
        <authorList>
            <person name="Brettar I."/>
            <person name="Hofle M."/>
            <person name="Ferriera S."/>
            <person name="Johnson J."/>
            <person name="Kravitz S."/>
            <person name="Halpern A."/>
            <person name="Remington K."/>
            <person name="Beeson K."/>
            <person name="Tran B."/>
            <person name="Rogers Y.-H."/>
            <person name="Friedman R."/>
            <person name="Venter J.C."/>
        </authorList>
    </citation>
    <scope>NUCLEOTIDE SEQUENCE [LARGE SCALE GENOMIC DNA]</scope>
    <source>
        <strain evidence="12 13">OS145</strain>
    </source>
</reference>
<feature type="domain" description="RecC C-terminal" evidence="11">
    <location>
        <begin position="830"/>
        <end position="1076"/>
    </location>
</feature>
<dbReference type="PANTHER" id="PTHR30591">
    <property type="entry name" value="RECBCD ENZYME SUBUNIT RECC"/>
    <property type="match status" value="1"/>
</dbReference>
<proteinExistence type="inferred from homology"/>
<dbReference type="RefSeq" id="WP_006954630.1">
    <property type="nucleotide sequence ID" value="NZ_CH672403.1"/>
</dbReference>
<dbReference type="InterPro" id="IPR006697">
    <property type="entry name" value="RecC"/>
</dbReference>
<dbReference type="Gene3D" id="3.40.50.10930">
    <property type="match status" value="1"/>
</dbReference>
<gene>
    <name evidence="10" type="primary">recC</name>
    <name evidence="12" type="ORF">OS145_09263</name>
</gene>
<keyword evidence="6 10" id="KW-0269">Exonuclease</keyword>
<sequence>MANQAPGFIVAHSHRLEDLTDIAVNFIERFPLAPLEQETVLVQSNGIAQWLKINLAQHAGIASMIDVTLPARFQWQAYRAVLGDDIPRTSPFDKARLSWRLLRLLPDVLEQDARFTPLKNYIANDLDNRKLYQLSERLADLFDQYAIYRADWLDNWLNERDVLDNDEPVANEHAWQPELWRRVANDIGAEHLWNNRATLHQQFIKSARALNQRPATIPPRIMVFGISSLPQQMLEVLDALKHLSQIVLCVHNPSKFYWADIVDGKEQLKQVVKAKSRLAHKPGMPLEWNDEELHQLAHPLLASWGKQGRDYIRLLDLYDESIQKQAELGHMTLELFESHATEHVLGQLQDDILNLRPLHETQQHWSPLSVQDQSVQFHICHSPQREVEVLHDRLLAAFAEDPTLKPRDVMVMLPDVDTYAPYIDAVFGRYARDGNGQDTRAIPYTIADQTSRHRAPLLIALELLLSSDQLRFTQTDLLTLLGTPAIQRQFNIDDDDVEQLRTWMTNAGGRWGLSAEHRKLFFMPDDDETNSWWFAIKRMMAGYSIGYAEVESDWQDIAAYTDIGGLGADLVGRFGYFIEQLERWWDDSREARTYSDWLPIAEWLIDTFFESEEASDALLKNQILDQLYQVAEHVDEADNKTELNIALFRESWLSRVDEQNLNQRFLAGAVNFATLMPMRAIPFKFVAILGMNESDYPRNTSQIDFDLMASRYRPGDRSRRDDDRYLFLEALLSARDVFYVSWVGFSARDNSARTPSVLVAQLREHLQQGWHSDLSEHTLAHKLQPFNRAYFDDSSRVFSYASEWAQAHDSVSHQSSSSSVALTDDLADERTVNLNDIKRFVQEPARLFFNSRLETYFSVDADETIDREAFQLDALTEWKLLQRVVDKTREAVRKELEPEQQMHEELARIRREGAIGTSMIAERHQQHIQQQAEDILETYGVVAQGYTRQNITPYWVGVRHNDVTIEEGIEGLHWDDNGQCAWIITTASQVAAKKADNITDSGWKHFAPYYVGHLLLNSRQPTVTHIVSRGGCHFKLPAVAPDVVNFQLDAMTKLISLAYREPIAMHLDLARIYLKTMSKEDDETAAEAALREYYEVGTSQRKPLVQTAQYCARTAGTFNDIHGQRYFKLFINSLYRPMFEFVEQQGGEKS</sequence>
<dbReference type="PIRSF" id="PIRSF000980">
    <property type="entry name" value="RecC"/>
    <property type="match status" value="1"/>
</dbReference>
<evidence type="ECO:0000313" key="13">
    <source>
        <dbReference type="Proteomes" id="UP000016543"/>
    </source>
</evidence>
<dbReference type="Gene3D" id="1.10.10.160">
    <property type="match status" value="1"/>
</dbReference>
<dbReference type="EMBL" id="AAMX01000004">
    <property type="protein sequence ID" value="EAQ32649.1"/>
    <property type="molecule type" value="Genomic_DNA"/>
</dbReference>
<evidence type="ECO:0000256" key="7">
    <source>
        <dbReference type="ARBA" id="ARBA00022840"/>
    </source>
</evidence>
<keyword evidence="2 10" id="KW-0547">Nucleotide-binding</keyword>
<dbReference type="InterPro" id="IPR011335">
    <property type="entry name" value="Restrct_endonuc-II-like"/>
</dbReference>
<evidence type="ECO:0000259" key="11">
    <source>
        <dbReference type="Pfam" id="PF17946"/>
    </source>
</evidence>
<dbReference type="Proteomes" id="UP000016543">
    <property type="component" value="Unassembled WGS sequence"/>
</dbReference>
<dbReference type="SUPFAM" id="SSF52980">
    <property type="entry name" value="Restriction endonuclease-like"/>
    <property type="match status" value="1"/>
</dbReference>
<comment type="caution">
    <text evidence="12">The sequence shown here is derived from an EMBL/GenBank/DDBJ whole genome shotgun (WGS) entry which is preliminary data.</text>
</comment>
<keyword evidence="4 10" id="KW-0378">Hydrolase</keyword>
<dbReference type="InterPro" id="IPR027417">
    <property type="entry name" value="P-loop_NTPase"/>
</dbReference>
<evidence type="ECO:0000256" key="6">
    <source>
        <dbReference type="ARBA" id="ARBA00022839"/>
    </source>
</evidence>
<keyword evidence="13" id="KW-1185">Reference proteome</keyword>
<evidence type="ECO:0000256" key="5">
    <source>
        <dbReference type="ARBA" id="ARBA00022806"/>
    </source>
</evidence>
<dbReference type="InterPro" id="IPR013986">
    <property type="entry name" value="DExx_box_DNA_helicase_dom_sf"/>
</dbReference>
<evidence type="ECO:0000313" key="12">
    <source>
        <dbReference type="EMBL" id="EAQ32649.1"/>
    </source>
</evidence>
<evidence type="ECO:0000256" key="3">
    <source>
        <dbReference type="ARBA" id="ARBA00022763"/>
    </source>
</evidence>
<comment type="similarity">
    <text evidence="10">Belongs to the RecC family.</text>
</comment>
<name>A0ABM9WPE4_9GAMM</name>
<comment type="function">
    <text evidence="10">A helicase/nuclease that prepares dsDNA breaks (DSB) for recombinational DNA repair. Binds to DSBs and unwinds DNA via a highly rapid and processive ATP-dependent bidirectional helicase activity. Unwinds dsDNA until it encounters a Chi (crossover hotspot instigator) sequence from the 3' direction. Cuts ssDNA a few nucleotides 3' to the Chi site. The properties and activities of the enzyme are changed at Chi. The Chi-altered holoenzyme produces a long 3'-ssDNA overhang and facilitates RecA-binding to the ssDNA for homologous DNA recombination and repair. Holoenzyme degrades any linearized DNA that is unable to undergo homologous recombination. In the holoenzyme this subunit recognizes the wild-type Chi sequence, and when added to isolated RecB increases its ATP-dependent helicase processivity.</text>
</comment>
<keyword evidence="1 10" id="KW-0540">Nuclease</keyword>
<dbReference type="InterPro" id="IPR041500">
    <property type="entry name" value="RecC_C"/>
</dbReference>
<protein>
    <recommendedName>
        <fullName evidence="10">RecBCD enzyme subunit RecC</fullName>
    </recommendedName>
    <alternativeName>
        <fullName evidence="10">Exonuclease V subunit RecC</fullName>
        <shortName evidence="10">ExoV subunit RecC</shortName>
    </alternativeName>
    <alternativeName>
        <fullName evidence="10">Helicase/nuclease RecBCD subunit RecC</fullName>
    </alternativeName>
</protein>
<evidence type="ECO:0000256" key="9">
    <source>
        <dbReference type="ARBA" id="ARBA00023204"/>
    </source>
</evidence>
<dbReference type="Pfam" id="PF17946">
    <property type="entry name" value="RecC_C"/>
    <property type="match status" value="1"/>
</dbReference>
<accession>A0ABM9WPE4</accession>
<dbReference type="Pfam" id="PF04257">
    <property type="entry name" value="Exonuc_V_gamma"/>
    <property type="match status" value="1"/>
</dbReference>
<organism evidence="12 13">
    <name type="scientific">Idiomarina baltica OS145</name>
    <dbReference type="NCBI Taxonomy" id="314276"/>
    <lineage>
        <taxon>Bacteria</taxon>
        <taxon>Pseudomonadati</taxon>
        <taxon>Pseudomonadota</taxon>
        <taxon>Gammaproteobacteria</taxon>
        <taxon>Alteromonadales</taxon>
        <taxon>Idiomarinaceae</taxon>
        <taxon>Idiomarina</taxon>
    </lineage>
</organism>
<evidence type="ECO:0000256" key="4">
    <source>
        <dbReference type="ARBA" id="ARBA00022801"/>
    </source>
</evidence>
<keyword evidence="3 10" id="KW-0227">DNA damage</keyword>
<dbReference type="GO" id="GO:0004527">
    <property type="term" value="F:exonuclease activity"/>
    <property type="evidence" value="ECO:0007669"/>
    <property type="project" value="UniProtKB-KW"/>
</dbReference>
<dbReference type="Gene3D" id="3.40.50.300">
    <property type="entry name" value="P-loop containing nucleotide triphosphate hydrolases"/>
    <property type="match status" value="2"/>
</dbReference>
<keyword evidence="9 10" id="KW-0234">DNA repair</keyword>
<dbReference type="PANTHER" id="PTHR30591:SF1">
    <property type="entry name" value="RECBCD ENZYME SUBUNIT RECC"/>
    <property type="match status" value="1"/>
</dbReference>
<dbReference type="HAMAP" id="MF_01486">
    <property type="entry name" value="RecC"/>
    <property type="match status" value="1"/>
</dbReference>
<evidence type="ECO:0000256" key="2">
    <source>
        <dbReference type="ARBA" id="ARBA00022741"/>
    </source>
</evidence>
<dbReference type="SUPFAM" id="SSF52540">
    <property type="entry name" value="P-loop containing nucleoside triphosphate hydrolases"/>
    <property type="match status" value="2"/>
</dbReference>
<keyword evidence="8 10" id="KW-0238">DNA-binding</keyword>
<comment type="miscellaneous">
    <text evidence="10">In the RecBCD complex, RecB has a slow 3'-5' helicase, an exonuclease activity and loads RecA onto ssDNA, RecD has a fast 5'-3' helicase activity, while RecC stimulates the ATPase and processivity of the RecB helicase and contributes to recognition of the Chi site.</text>
</comment>